<organism evidence="1 2">
    <name type="scientific">Eumeta variegata</name>
    <name type="common">Bagworm moth</name>
    <name type="synonym">Eumeta japonica</name>
    <dbReference type="NCBI Taxonomy" id="151549"/>
    <lineage>
        <taxon>Eukaryota</taxon>
        <taxon>Metazoa</taxon>
        <taxon>Ecdysozoa</taxon>
        <taxon>Arthropoda</taxon>
        <taxon>Hexapoda</taxon>
        <taxon>Insecta</taxon>
        <taxon>Pterygota</taxon>
        <taxon>Neoptera</taxon>
        <taxon>Endopterygota</taxon>
        <taxon>Lepidoptera</taxon>
        <taxon>Glossata</taxon>
        <taxon>Ditrysia</taxon>
        <taxon>Tineoidea</taxon>
        <taxon>Psychidae</taxon>
        <taxon>Oiketicinae</taxon>
        <taxon>Eumeta</taxon>
    </lineage>
</organism>
<dbReference type="AlphaFoldDB" id="A0A4C1W2K6"/>
<reference evidence="1 2" key="1">
    <citation type="journal article" date="2019" name="Commun. Biol.">
        <title>The bagworm genome reveals a unique fibroin gene that provides high tensile strength.</title>
        <authorList>
            <person name="Kono N."/>
            <person name="Nakamura H."/>
            <person name="Ohtoshi R."/>
            <person name="Tomita M."/>
            <person name="Numata K."/>
            <person name="Arakawa K."/>
        </authorList>
    </citation>
    <scope>NUCLEOTIDE SEQUENCE [LARGE SCALE GENOMIC DNA]</scope>
</reference>
<gene>
    <name evidence="1" type="ORF">EVAR_86597_1</name>
</gene>
<dbReference type="EMBL" id="BGZK01000458">
    <property type="protein sequence ID" value="GBP44782.1"/>
    <property type="molecule type" value="Genomic_DNA"/>
</dbReference>
<protein>
    <submittedName>
        <fullName evidence="1">Uncharacterized protein</fullName>
    </submittedName>
</protein>
<dbReference type="Proteomes" id="UP000299102">
    <property type="component" value="Unassembled WGS sequence"/>
</dbReference>
<evidence type="ECO:0000313" key="1">
    <source>
        <dbReference type="EMBL" id="GBP44782.1"/>
    </source>
</evidence>
<name>A0A4C1W2K6_EUMVA</name>
<keyword evidence="2" id="KW-1185">Reference proteome</keyword>
<proteinExistence type="predicted"/>
<sequence length="117" mass="13673">MITGRCVSDYSESMDILRRYFNSYFSKLDRRSKYSTSDLDPTRMTQLTRHPCSRRLSYVCANARTFARYVRLYREGCVHSFCGGQIDVDMDMENSATDVSNEWTVMAVEPQHKKKCV</sequence>
<comment type="caution">
    <text evidence="1">The sequence shown here is derived from an EMBL/GenBank/DDBJ whole genome shotgun (WGS) entry which is preliminary data.</text>
</comment>
<accession>A0A4C1W2K6</accession>
<evidence type="ECO:0000313" key="2">
    <source>
        <dbReference type="Proteomes" id="UP000299102"/>
    </source>
</evidence>